<evidence type="ECO:0000313" key="2">
    <source>
        <dbReference type="EMBL" id="ANO50868.1"/>
    </source>
</evidence>
<evidence type="ECO:0008006" key="4">
    <source>
        <dbReference type="Google" id="ProtNLM"/>
    </source>
</evidence>
<dbReference type="EMBL" id="CP016268">
    <property type="protein sequence ID" value="ANO50868.1"/>
    <property type="molecule type" value="Genomic_DNA"/>
</dbReference>
<dbReference type="AlphaFoldDB" id="A0A193LEH7"/>
<name>A0A193LEH7_9GAMM</name>
<keyword evidence="3" id="KW-1185">Reference proteome</keyword>
<dbReference type="Proteomes" id="UP000092695">
    <property type="component" value="Chromosome"/>
</dbReference>
<accession>A0A193LEH7</accession>
<evidence type="ECO:0000313" key="3">
    <source>
        <dbReference type="Proteomes" id="UP000092695"/>
    </source>
</evidence>
<dbReference type="OrthoDB" id="9156649at2"/>
<evidence type="ECO:0000256" key="1">
    <source>
        <dbReference type="SAM" id="Phobius"/>
    </source>
</evidence>
<keyword evidence="1" id="KW-1133">Transmembrane helix</keyword>
<dbReference type="RefSeq" id="WP_068614310.1">
    <property type="nucleotide sequence ID" value="NZ_CP016268.1"/>
</dbReference>
<proteinExistence type="predicted"/>
<protein>
    <recommendedName>
        <fullName evidence="4">Cation/multidrug efflux pump</fullName>
    </recommendedName>
</protein>
<dbReference type="STRING" id="1548547.BA177_06290"/>
<feature type="transmembrane region" description="Helical" evidence="1">
    <location>
        <begin position="34"/>
        <end position="59"/>
    </location>
</feature>
<sequence length="224" mass="25490">MNALLATTAIFTLLAVLFFGRTVRCTRHGRLLRASSSCISCLISASIAATAILLTFSYFSYERLTAEQIISSIEFRATGPDTYQARLMIVNEQDRLFELRGDEWQIDARLINWQPPVTIFGLDPIYRLERLSGRYTSIDRERNEHRTVHQLSDENPADLWKLARRYPLLLPGVDAYYGTATYVPMADGARYDISLSRDALIARPANVAAERALGRWRPQQQTET</sequence>
<keyword evidence="1" id="KW-0472">Membrane</keyword>
<keyword evidence="1" id="KW-0812">Transmembrane</keyword>
<organism evidence="2 3">
    <name type="scientific">Woeseia oceani</name>
    <dbReference type="NCBI Taxonomy" id="1548547"/>
    <lineage>
        <taxon>Bacteria</taxon>
        <taxon>Pseudomonadati</taxon>
        <taxon>Pseudomonadota</taxon>
        <taxon>Gammaproteobacteria</taxon>
        <taxon>Woeseiales</taxon>
        <taxon>Woeseiaceae</taxon>
        <taxon>Woeseia</taxon>
    </lineage>
</organism>
<reference evidence="2 3" key="1">
    <citation type="submission" date="2016-06" db="EMBL/GenBank/DDBJ databases">
        <title>Complete genome sequence of a deep-branching marine Gamma Proteobacterium Woeseia oceani type strain XK5.</title>
        <authorList>
            <person name="Mu D."/>
            <person name="Du Z."/>
        </authorList>
    </citation>
    <scope>NUCLEOTIDE SEQUENCE [LARGE SCALE GENOMIC DNA]</scope>
    <source>
        <strain evidence="2 3">XK5</strain>
    </source>
</reference>
<dbReference type="KEGG" id="woc:BA177_06290"/>
<gene>
    <name evidence="2" type="ORF">BA177_06290</name>
</gene>